<keyword evidence="5 6" id="KW-0472">Membrane</keyword>
<dbReference type="GO" id="GO:0005886">
    <property type="term" value="C:plasma membrane"/>
    <property type="evidence" value="ECO:0007669"/>
    <property type="project" value="UniProtKB-SubCell"/>
</dbReference>
<protein>
    <recommendedName>
        <fullName evidence="9">TIGR00374 family protein</fullName>
    </recommendedName>
</protein>
<dbReference type="EMBL" id="CP001337">
    <property type="protein sequence ID" value="ACL26339.1"/>
    <property type="molecule type" value="Genomic_DNA"/>
</dbReference>
<evidence type="ECO:0008006" key="9">
    <source>
        <dbReference type="Google" id="ProtNLM"/>
    </source>
</evidence>
<dbReference type="NCBIfam" id="TIGR00374">
    <property type="entry name" value="flippase-like domain"/>
    <property type="match status" value="1"/>
</dbReference>
<keyword evidence="3 6" id="KW-0812">Transmembrane</keyword>
<keyword evidence="8" id="KW-1185">Reference proteome</keyword>
<dbReference type="Pfam" id="PF03706">
    <property type="entry name" value="LPG_synthase_TM"/>
    <property type="match status" value="1"/>
</dbReference>
<evidence type="ECO:0000256" key="4">
    <source>
        <dbReference type="ARBA" id="ARBA00022989"/>
    </source>
</evidence>
<dbReference type="RefSeq" id="WP_015942186.1">
    <property type="nucleotide sequence ID" value="NC_011831.1"/>
</dbReference>
<reference evidence="7" key="1">
    <citation type="submission" date="2008-12" db="EMBL/GenBank/DDBJ databases">
        <title>Complete sequence of Chloroflexus aggregans DSM 9485.</title>
        <authorList>
            <consortium name="US DOE Joint Genome Institute"/>
            <person name="Lucas S."/>
            <person name="Copeland A."/>
            <person name="Lapidus A."/>
            <person name="Glavina del Rio T."/>
            <person name="Dalin E."/>
            <person name="Tice H."/>
            <person name="Pitluck S."/>
            <person name="Foster B."/>
            <person name="Larimer F."/>
            <person name="Land M."/>
            <person name="Hauser L."/>
            <person name="Kyrpides N."/>
            <person name="Mikhailova N."/>
            <person name="Bryant D."/>
            <person name="Richardson P."/>
        </authorList>
    </citation>
    <scope>NUCLEOTIDE SEQUENCE</scope>
    <source>
        <strain evidence="7">DSM 9485</strain>
    </source>
</reference>
<keyword evidence="2" id="KW-1003">Cell membrane</keyword>
<evidence type="ECO:0000256" key="6">
    <source>
        <dbReference type="SAM" id="Phobius"/>
    </source>
</evidence>
<feature type="transmembrane region" description="Helical" evidence="6">
    <location>
        <begin position="16"/>
        <end position="37"/>
    </location>
</feature>
<feature type="transmembrane region" description="Helical" evidence="6">
    <location>
        <begin position="136"/>
        <end position="155"/>
    </location>
</feature>
<dbReference type="HOGENOM" id="CLU_048072_1_1_0"/>
<dbReference type="PANTHER" id="PTHR39087">
    <property type="entry name" value="UPF0104 MEMBRANE PROTEIN MJ1595"/>
    <property type="match status" value="1"/>
</dbReference>
<evidence type="ECO:0000313" key="7">
    <source>
        <dbReference type="EMBL" id="ACL26339.1"/>
    </source>
</evidence>
<feature type="transmembrane region" description="Helical" evidence="6">
    <location>
        <begin position="239"/>
        <end position="258"/>
    </location>
</feature>
<evidence type="ECO:0000256" key="3">
    <source>
        <dbReference type="ARBA" id="ARBA00022692"/>
    </source>
</evidence>
<feature type="transmembrane region" description="Helical" evidence="6">
    <location>
        <begin position="316"/>
        <end position="337"/>
    </location>
</feature>
<dbReference type="PANTHER" id="PTHR39087:SF2">
    <property type="entry name" value="UPF0104 MEMBRANE PROTEIN MJ1595"/>
    <property type="match status" value="1"/>
</dbReference>
<dbReference type="STRING" id="326427.Cagg_3500"/>
<evidence type="ECO:0000313" key="8">
    <source>
        <dbReference type="Proteomes" id="UP000002508"/>
    </source>
</evidence>
<dbReference type="KEGG" id="cag:Cagg_3500"/>
<name>B8G9I6_CHLAD</name>
<feature type="transmembrane region" description="Helical" evidence="6">
    <location>
        <begin position="167"/>
        <end position="184"/>
    </location>
</feature>
<dbReference type="AlphaFoldDB" id="B8G9I6"/>
<feature type="transmembrane region" description="Helical" evidence="6">
    <location>
        <begin position="52"/>
        <end position="76"/>
    </location>
</feature>
<dbReference type="OrthoDB" id="151855at2"/>
<dbReference type="Proteomes" id="UP000002508">
    <property type="component" value="Chromosome"/>
</dbReference>
<accession>B8G9I6</accession>
<comment type="subcellular location">
    <subcellularLocation>
        <location evidence="1">Cell membrane</location>
        <topology evidence="1">Multi-pass membrane protein</topology>
    </subcellularLocation>
</comment>
<dbReference type="InterPro" id="IPR022791">
    <property type="entry name" value="L-PG_synthase/AglD"/>
</dbReference>
<evidence type="ECO:0000256" key="5">
    <source>
        <dbReference type="ARBA" id="ARBA00023136"/>
    </source>
</evidence>
<evidence type="ECO:0000256" key="1">
    <source>
        <dbReference type="ARBA" id="ARBA00004651"/>
    </source>
</evidence>
<evidence type="ECO:0000256" key="2">
    <source>
        <dbReference type="ARBA" id="ARBA00022475"/>
    </source>
</evidence>
<organism evidence="7 8">
    <name type="scientific">Chloroflexus aggregans (strain MD-66 / DSM 9485)</name>
    <dbReference type="NCBI Taxonomy" id="326427"/>
    <lineage>
        <taxon>Bacteria</taxon>
        <taxon>Bacillati</taxon>
        <taxon>Chloroflexota</taxon>
        <taxon>Chloroflexia</taxon>
        <taxon>Chloroflexales</taxon>
        <taxon>Chloroflexineae</taxon>
        <taxon>Chloroflexaceae</taxon>
        <taxon>Chloroflexus</taxon>
    </lineage>
</organism>
<proteinExistence type="predicted"/>
<feature type="transmembrane region" description="Helical" evidence="6">
    <location>
        <begin position="88"/>
        <end position="116"/>
    </location>
</feature>
<sequence>MAEPFVNAHKAVRQNWIQYVVAICGLGIVLGLALSSIDLHELHQVLTTANPWWLTAAVICKVLTPLGTATLYAGVLRMLGHHIRAISLWLIAQMAIVINMAFPAGPMAMSAFLLHVFRRRGVPEGITTIAVVIDSLTYETTFFGLVGFGLAYLLMHRDLSVSQITEVGIIALIIVITGMYLWGLQRDRADFTRKAIAVQQWLARLLRRQWRPNQVEQFLDELYRGKALVARQPKTFSRLLGIQIAVLCLDILTLYCAFRTVGSDPHLSVVILSYSLASLFATLAPLPGGGGSFEATLVLVASRLGISPTVSLSATLIYRILTFWLPGLLTIIMYRLLKPTSSQTHT</sequence>
<keyword evidence="4 6" id="KW-1133">Transmembrane helix</keyword>
<dbReference type="eggNOG" id="COG0392">
    <property type="taxonomic scope" value="Bacteria"/>
</dbReference>
<gene>
    <name evidence="7" type="ordered locus">Cagg_3500</name>
</gene>